<keyword evidence="3" id="KW-1185">Reference proteome</keyword>
<evidence type="ECO:0000256" key="1">
    <source>
        <dbReference type="SAM" id="MobiDB-lite"/>
    </source>
</evidence>
<proteinExistence type="predicted"/>
<organism evidence="2 3">
    <name type="scientific">Mycena metata</name>
    <dbReference type="NCBI Taxonomy" id="1033252"/>
    <lineage>
        <taxon>Eukaryota</taxon>
        <taxon>Fungi</taxon>
        <taxon>Dikarya</taxon>
        <taxon>Basidiomycota</taxon>
        <taxon>Agaricomycotina</taxon>
        <taxon>Agaricomycetes</taxon>
        <taxon>Agaricomycetidae</taxon>
        <taxon>Agaricales</taxon>
        <taxon>Marasmiineae</taxon>
        <taxon>Mycenaceae</taxon>
        <taxon>Mycena</taxon>
    </lineage>
</organism>
<dbReference type="Proteomes" id="UP001215598">
    <property type="component" value="Unassembled WGS sequence"/>
</dbReference>
<dbReference type="AlphaFoldDB" id="A0AAD7I0F7"/>
<accession>A0AAD7I0F7</accession>
<evidence type="ECO:0000313" key="2">
    <source>
        <dbReference type="EMBL" id="KAJ7732403.1"/>
    </source>
</evidence>
<evidence type="ECO:0000313" key="3">
    <source>
        <dbReference type="Proteomes" id="UP001215598"/>
    </source>
</evidence>
<name>A0AAD7I0F7_9AGAR</name>
<comment type="caution">
    <text evidence="2">The sequence shown here is derived from an EMBL/GenBank/DDBJ whole genome shotgun (WGS) entry which is preliminary data.</text>
</comment>
<gene>
    <name evidence="2" type="ORF">B0H16DRAFT_1468555</name>
</gene>
<dbReference type="EMBL" id="JARKIB010000145">
    <property type="protein sequence ID" value="KAJ7732403.1"/>
    <property type="molecule type" value="Genomic_DNA"/>
</dbReference>
<sequence>MGKSTAQRRSSAKAEQSPSQGTTCGFLSEVKVGVSLCFHNLGNHTIKIVIGNFVLPPSFNPSALVYKLTDQTKTYETAIARRTSLILHQHGPDHDLASYTRRWQPVDRQRAASCSTDIQCRANVVHGFHQTNLSPSEFQRIPLGMAGIFV</sequence>
<feature type="region of interest" description="Disordered" evidence="1">
    <location>
        <begin position="1"/>
        <end position="21"/>
    </location>
</feature>
<reference evidence="2" key="1">
    <citation type="submission" date="2023-03" db="EMBL/GenBank/DDBJ databases">
        <title>Massive genome expansion in bonnet fungi (Mycena s.s.) driven by repeated elements and novel gene families across ecological guilds.</title>
        <authorList>
            <consortium name="Lawrence Berkeley National Laboratory"/>
            <person name="Harder C.B."/>
            <person name="Miyauchi S."/>
            <person name="Viragh M."/>
            <person name="Kuo A."/>
            <person name="Thoen E."/>
            <person name="Andreopoulos B."/>
            <person name="Lu D."/>
            <person name="Skrede I."/>
            <person name="Drula E."/>
            <person name="Henrissat B."/>
            <person name="Morin E."/>
            <person name="Kohler A."/>
            <person name="Barry K."/>
            <person name="LaButti K."/>
            <person name="Morin E."/>
            <person name="Salamov A."/>
            <person name="Lipzen A."/>
            <person name="Mereny Z."/>
            <person name="Hegedus B."/>
            <person name="Baldrian P."/>
            <person name="Stursova M."/>
            <person name="Weitz H."/>
            <person name="Taylor A."/>
            <person name="Grigoriev I.V."/>
            <person name="Nagy L.G."/>
            <person name="Martin F."/>
            <person name="Kauserud H."/>
        </authorList>
    </citation>
    <scope>NUCLEOTIDE SEQUENCE</scope>
    <source>
        <strain evidence="2">CBHHK182m</strain>
    </source>
</reference>
<protein>
    <submittedName>
        <fullName evidence="2">Uncharacterized protein</fullName>
    </submittedName>
</protein>